<evidence type="ECO:0000256" key="1">
    <source>
        <dbReference type="SAM" id="SignalP"/>
    </source>
</evidence>
<proteinExistence type="predicted"/>
<reference evidence="2" key="1">
    <citation type="submission" date="2019-09" db="EMBL/GenBank/DDBJ databases">
        <title>Organ-specific transcriptomic study of the physiology of the cattle tick, Rhipicephalus microplus.</title>
        <authorList>
            <person name="Tirloni L."/>
            <person name="Braz G."/>
            <person name="Gandara A.C.P."/>
            <person name="Sabadin G.A."/>
            <person name="da Silva R.M."/>
            <person name="Guizzo M.G."/>
            <person name="Machado J.A."/>
            <person name="Costa E.P."/>
            <person name="Gomes H.F."/>
            <person name="Moraes J."/>
            <person name="Mota M.B.S."/>
            <person name="Mesquita R.D."/>
            <person name="Alvarenga P.H."/>
            <person name="Alves F."/>
            <person name="Seixas A."/>
            <person name="da Fonseca R.N."/>
            <person name="Fogaca A."/>
            <person name="Logullo C."/>
            <person name="Tanaka A."/>
            <person name="Daffre S."/>
            <person name="Termignoni C."/>
            <person name="Vaz I.S.Jr."/>
            <person name="Oliveira P.L."/>
            <person name="Ribeiro J.M."/>
        </authorList>
    </citation>
    <scope>NUCLEOTIDE SEQUENCE</scope>
    <source>
        <strain evidence="2">Porto Alegre</strain>
    </source>
</reference>
<evidence type="ECO:0000313" key="2">
    <source>
        <dbReference type="EMBL" id="NOV42860.1"/>
    </source>
</evidence>
<feature type="chain" id="PRO_5026843805" evidence="1">
    <location>
        <begin position="19"/>
        <end position="101"/>
    </location>
</feature>
<protein>
    <submittedName>
        <fullName evidence="2">Putative secreted protein synganglion overexpressed</fullName>
    </submittedName>
</protein>
<dbReference type="EMBL" id="GHWJ01010123">
    <property type="protein sequence ID" value="NOV42860.1"/>
    <property type="molecule type" value="Transcribed_RNA"/>
</dbReference>
<feature type="signal peptide" evidence="1">
    <location>
        <begin position="1"/>
        <end position="18"/>
    </location>
</feature>
<accession>A0A6M2DB02</accession>
<organism evidence="2">
    <name type="scientific">Rhipicephalus microplus</name>
    <name type="common">Cattle tick</name>
    <name type="synonym">Boophilus microplus</name>
    <dbReference type="NCBI Taxonomy" id="6941"/>
    <lineage>
        <taxon>Eukaryota</taxon>
        <taxon>Metazoa</taxon>
        <taxon>Ecdysozoa</taxon>
        <taxon>Arthropoda</taxon>
        <taxon>Chelicerata</taxon>
        <taxon>Arachnida</taxon>
        <taxon>Acari</taxon>
        <taxon>Parasitiformes</taxon>
        <taxon>Ixodida</taxon>
        <taxon>Ixodoidea</taxon>
        <taxon>Ixodidae</taxon>
        <taxon>Rhipicephalinae</taxon>
        <taxon>Rhipicephalus</taxon>
        <taxon>Boophilus</taxon>
    </lineage>
</organism>
<keyword evidence="1" id="KW-0732">Signal</keyword>
<sequence>MSDFFVFFLFIRFTEVISRTLDMREVHLFRARTGVQLPVYCLSLDWSLVCVNSYERFSEFCSAIRHSNHYLAKTILYDYCTDFSSVNPGGLRLLEGYLKMY</sequence>
<dbReference type="AlphaFoldDB" id="A0A6M2DB02"/>
<name>A0A6M2DB02_RHIMP</name>